<dbReference type="VEuPathDB" id="AmoebaDB:NAEGRDRAFT_64821"/>
<dbReference type="RefSeq" id="XP_002680003.1">
    <property type="nucleotide sequence ID" value="XM_002679957.1"/>
</dbReference>
<organism evidence="2">
    <name type="scientific">Naegleria gruberi</name>
    <name type="common">Amoeba</name>
    <dbReference type="NCBI Taxonomy" id="5762"/>
    <lineage>
        <taxon>Eukaryota</taxon>
        <taxon>Discoba</taxon>
        <taxon>Heterolobosea</taxon>
        <taxon>Tetramitia</taxon>
        <taxon>Eutetramitia</taxon>
        <taxon>Vahlkampfiidae</taxon>
        <taxon>Naegleria</taxon>
    </lineage>
</organism>
<reference evidence="1 2" key="1">
    <citation type="journal article" date="2010" name="Cell">
        <title>The genome of Naegleria gruberi illuminates early eukaryotic versatility.</title>
        <authorList>
            <person name="Fritz-Laylin L.K."/>
            <person name="Prochnik S.E."/>
            <person name="Ginger M.L."/>
            <person name="Dacks J.B."/>
            <person name="Carpenter M.L."/>
            <person name="Field M.C."/>
            <person name="Kuo A."/>
            <person name="Paredez A."/>
            <person name="Chapman J."/>
            <person name="Pham J."/>
            <person name="Shu S."/>
            <person name="Neupane R."/>
            <person name="Cipriano M."/>
            <person name="Mancuso J."/>
            <person name="Tu H."/>
            <person name="Salamov A."/>
            <person name="Lindquist E."/>
            <person name="Shapiro H."/>
            <person name="Lucas S."/>
            <person name="Grigoriev I.V."/>
            <person name="Cande W.Z."/>
            <person name="Fulton C."/>
            <person name="Rokhsar D.S."/>
            <person name="Dawson S.C."/>
        </authorList>
    </citation>
    <scope>NUCLEOTIDE SEQUENCE [LARGE SCALE GENOMIC DNA]</scope>
    <source>
        <strain evidence="1 2">NEG-M</strain>
    </source>
</reference>
<name>D2V7J0_NAEGR</name>
<keyword evidence="2" id="KW-1185">Reference proteome</keyword>
<dbReference type="OMA" id="HEENTHT"/>
<dbReference type="GeneID" id="8849431"/>
<dbReference type="Proteomes" id="UP000006671">
    <property type="component" value="Unassembled WGS sequence"/>
</dbReference>
<sequence>MIENVHSLGWLLKHNTPLLSKILLFCDCKTVLHSIPYVCKSWANLMYNCFPSVVDSMHLDSVVENSIMMMMTDESLSASNHHHQKNSTTDDDDEEIKNIWELLFYRDCTTCRGKQNSFCSLLEKIEFNQVFIPDDYADGHRERKCFENLYKHLMRDWVLENAIKPNDALRSVAANYSEIISMKDRVSLFREFIAEQEEYATLDKHLKINEGDIENLTRDLSLIEDTFKFTKFVQCIEVEDEDETIVEDVIERRSMQVEGSFLNWNGDIVHMTFVLDFPYSEFNPEADVDMDVFFNLGDMISLAAGEVNLPDLNVILGKDIGAAYPWILDTSGCKVESEEDMLHVLLNNYLITILIGAISMQVIPIKEYNDLTFSRTDDLLYFLKFGTIDIMSDCIPEVKPQVGTNDLMDDSLND</sequence>
<dbReference type="InParanoid" id="D2V7J0"/>
<dbReference type="EMBL" id="GG738855">
    <property type="protein sequence ID" value="EFC47259.1"/>
    <property type="molecule type" value="Genomic_DNA"/>
</dbReference>
<accession>D2V7J0</accession>
<dbReference type="KEGG" id="ngr:NAEGRDRAFT_64821"/>
<dbReference type="AlphaFoldDB" id="D2V7J0"/>
<protein>
    <submittedName>
        <fullName evidence="1">Predicted protein</fullName>
    </submittedName>
</protein>
<gene>
    <name evidence="1" type="ORF">NAEGRDRAFT_64821</name>
</gene>
<dbReference type="OrthoDB" id="10266061at2759"/>
<evidence type="ECO:0000313" key="1">
    <source>
        <dbReference type="EMBL" id="EFC47259.1"/>
    </source>
</evidence>
<evidence type="ECO:0000313" key="2">
    <source>
        <dbReference type="Proteomes" id="UP000006671"/>
    </source>
</evidence>
<proteinExistence type="predicted"/>